<feature type="compositionally biased region" description="Gly residues" evidence="10">
    <location>
        <begin position="453"/>
        <end position="477"/>
    </location>
</feature>
<comment type="caution">
    <text evidence="12">The sequence shown here is derived from an EMBL/GenBank/DDBJ whole genome shotgun (WGS) entry which is preliminary data.</text>
</comment>
<dbReference type="EMBL" id="BAAAVI010000068">
    <property type="protein sequence ID" value="GAA2900519.1"/>
    <property type="molecule type" value="Genomic_DNA"/>
</dbReference>
<evidence type="ECO:0000256" key="8">
    <source>
        <dbReference type="ARBA" id="ARBA00022967"/>
    </source>
</evidence>
<dbReference type="SMART" id="SM00382">
    <property type="entry name" value="AAA"/>
    <property type="match status" value="2"/>
</dbReference>
<evidence type="ECO:0000256" key="10">
    <source>
        <dbReference type="SAM" id="MobiDB-lite"/>
    </source>
</evidence>
<keyword evidence="4" id="KW-1003">Cell membrane</keyword>
<dbReference type="NCBIfam" id="NF008453">
    <property type="entry name" value="PRK11308.1"/>
    <property type="match status" value="2"/>
</dbReference>
<evidence type="ECO:0000313" key="12">
    <source>
        <dbReference type="EMBL" id="GAA2900519.1"/>
    </source>
</evidence>
<dbReference type="Pfam" id="PF00005">
    <property type="entry name" value="ABC_tran"/>
    <property type="match status" value="2"/>
</dbReference>
<dbReference type="InterPro" id="IPR003439">
    <property type="entry name" value="ABC_transporter-like_ATP-bd"/>
</dbReference>
<dbReference type="PROSITE" id="PS50893">
    <property type="entry name" value="ABC_TRANSPORTER_2"/>
    <property type="match status" value="2"/>
</dbReference>
<accession>A0ABN3W702</accession>
<proteinExistence type="inferred from homology"/>
<sequence>MTLLSIEDLSVVIDRPGRRVAALSGVNLHVDPGEVVGLVGESGGGKSMVARSVMGLLPGGSRVTGRVLFDGADVLAMGAAELEAFRGRGAAICFQNPRGALSPTRTVGRQLVDRLVTHRGLAPAPARTVAAELFESVGIRSPRRRLNAYPHELSGGMAQRVMISLATGCAPGLLIADEPTTGLDVTLTREILHRFRLAAETERRAVLLISHDLASIAEVCDRVVVLYAGTVVEAGPAERVLREPAHPYTRALLRSVPDIDGRPVTATPGSMPLLARAPASCAFAPRCAHATEVCTRDLPAAGPVDGGWSVACFHPRSGPLTEPAESTDPAGPAESTEFTESTRSTDPADPADSAGSAGSAEPPPPGRTTPPTGSAAPPAPGGAAGGAGLPSPERPGETGPSGATTADPPAAHALPARPAPADSGESAESGKVAGSGNVADLGKPGGARKPAGAGKGPGPGRTPGSGRPAGAGEIPGGGEVLRIEDAHVVYGARFGGGGHHALRGVSLSVAAGETLGVVGESGCGKSTLARLMLGLVPPSRGRVEVAGHPFSEVRGRRLRRLRTRAQLVFQDPVGSLSPRRTVADAIGEPLRAAGVPAAEREARVARVLERMELDPSILRRRPHELSGGQAQRVGIARALVGEPDLVVFDEPTSALDVTVQAQILKVIAEVSGDRSRGSVFISHDLATVRGFCDRVVVLYLGRIVEEGPVEEVFGNPRHPYTRALLSSAPSLGAGFTGPRVELTRDLEEADAAVGCALAPRCPFATDECREREQELRPYDASRVACRRAAEIPALIER</sequence>
<dbReference type="Gene3D" id="3.40.50.300">
    <property type="entry name" value="P-loop containing nucleotide triphosphate hydrolases"/>
    <property type="match status" value="2"/>
</dbReference>
<feature type="domain" description="ABC transporter" evidence="11">
    <location>
        <begin position="4"/>
        <end position="253"/>
    </location>
</feature>
<dbReference type="CDD" id="cd03257">
    <property type="entry name" value="ABC_NikE_OppD_transporters"/>
    <property type="match status" value="2"/>
</dbReference>
<keyword evidence="8" id="KW-1278">Translocase</keyword>
<dbReference type="InterPro" id="IPR013563">
    <property type="entry name" value="Oligopep_ABC_C"/>
</dbReference>
<keyword evidence="7" id="KW-0067">ATP-binding</keyword>
<comment type="similarity">
    <text evidence="2">Belongs to the ABC transporter superfamily.</text>
</comment>
<evidence type="ECO:0000259" key="11">
    <source>
        <dbReference type="PROSITE" id="PS50893"/>
    </source>
</evidence>
<evidence type="ECO:0000256" key="4">
    <source>
        <dbReference type="ARBA" id="ARBA00022475"/>
    </source>
</evidence>
<dbReference type="PROSITE" id="PS00211">
    <property type="entry name" value="ABC_TRANSPORTER_1"/>
    <property type="match status" value="2"/>
</dbReference>
<feature type="compositionally biased region" description="Low complexity" evidence="10">
    <location>
        <begin position="403"/>
        <end position="421"/>
    </location>
</feature>
<evidence type="ECO:0000256" key="1">
    <source>
        <dbReference type="ARBA" id="ARBA00004202"/>
    </source>
</evidence>
<dbReference type="SUPFAM" id="SSF52540">
    <property type="entry name" value="P-loop containing nucleoside triphosphate hydrolases"/>
    <property type="match status" value="2"/>
</dbReference>
<dbReference type="PANTHER" id="PTHR43297:SF14">
    <property type="entry name" value="ATPASE AAA-TYPE CORE DOMAIN-CONTAINING PROTEIN"/>
    <property type="match status" value="1"/>
</dbReference>
<evidence type="ECO:0000256" key="7">
    <source>
        <dbReference type="ARBA" id="ARBA00022840"/>
    </source>
</evidence>
<keyword evidence="13" id="KW-1185">Reference proteome</keyword>
<organism evidence="12 13">
    <name type="scientific">Streptosporangium fragile</name>
    <dbReference type="NCBI Taxonomy" id="46186"/>
    <lineage>
        <taxon>Bacteria</taxon>
        <taxon>Bacillati</taxon>
        <taxon>Actinomycetota</taxon>
        <taxon>Actinomycetes</taxon>
        <taxon>Streptosporangiales</taxon>
        <taxon>Streptosporangiaceae</taxon>
        <taxon>Streptosporangium</taxon>
    </lineage>
</organism>
<feature type="domain" description="ABC transporter" evidence="11">
    <location>
        <begin position="481"/>
        <end position="725"/>
    </location>
</feature>
<dbReference type="Proteomes" id="UP001500831">
    <property type="component" value="Unassembled WGS sequence"/>
</dbReference>
<keyword evidence="5" id="KW-0997">Cell inner membrane</keyword>
<reference evidence="12 13" key="1">
    <citation type="journal article" date="2019" name="Int. J. Syst. Evol. Microbiol.">
        <title>The Global Catalogue of Microorganisms (GCM) 10K type strain sequencing project: providing services to taxonomists for standard genome sequencing and annotation.</title>
        <authorList>
            <consortium name="The Broad Institute Genomics Platform"/>
            <consortium name="The Broad Institute Genome Sequencing Center for Infectious Disease"/>
            <person name="Wu L."/>
            <person name="Ma J."/>
        </authorList>
    </citation>
    <scope>NUCLEOTIDE SEQUENCE [LARGE SCALE GENOMIC DNA]</scope>
    <source>
        <strain evidence="12 13">JCM 6242</strain>
    </source>
</reference>
<dbReference type="RefSeq" id="WP_344979756.1">
    <property type="nucleotide sequence ID" value="NZ_BAAAVI010000068.1"/>
</dbReference>
<comment type="subcellular location">
    <subcellularLocation>
        <location evidence="1">Cell membrane</location>
        <topology evidence="1">Peripheral membrane protein</topology>
    </subcellularLocation>
</comment>
<dbReference type="InterPro" id="IPR050388">
    <property type="entry name" value="ABC_Ni/Peptide_Import"/>
</dbReference>
<evidence type="ECO:0000256" key="2">
    <source>
        <dbReference type="ARBA" id="ARBA00005417"/>
    </source>
</evidence>
<name>A0ABN3W702_9ACTN</name>
<gene>
    <name evidence="12" type="ORF">GCM10010517_66160</name>
</gene>
<evidence type="ECO:0000256" key="3">
    <source>
        <dbReference type="ARBA" id="ARBA00022448"/>
    </source>
</evidence>
<keyword evidence="9" id="KW-0472">Membrane</keyword>
<feature type="region of interest" description="Disordered" evidence="10">
    <location>
        <begin position="316"/>
        <end position="477"/>
    </location>
</feature>
<dbReference type="NCBIfam" id="TIGR01727">
    <property type="entry name" value="oligo_HPY"/>
    <property type="match status" value="2"/>
</dbReference>
<dbReference type="InterPro" id="IPR017871">
    <property type="entry name" value="ABC_transporter-like_CS"/>
</dbReference>
<dbReference type="InterPro" id="IPR003593">
    <property type="entry name" value="AAA+_ATPase"/>
</dbReference>
<keyword evidence="3" id="KW-0813">Transport</keyword>
<protein>
    <recommendedName>
        <fullName evidence="11">ABC transporter domain-containing protein</fullName>
    </recommendedName>
</protein>
<evidence type="ECO:0000313" key="13">
    <source>
        <dbReference type="Proteomes" id="UP001500831"/>
    </source>
</evidence>
<evidence type="ECO:0000256" key="9">
    <source>
        <dbReference type="ARBA" id="ARBA00023136"/>
    </source>
</evidence>
<evidence type="ECO:0000256" key="5">
    <source>
        <dbReference type="ARBA" id="ARBA00022519"/>
    </source>
</evidence>
<feature type="compositionally biased region" description="Low complexity" evidence="10">
    <location>
        <begin position="334"/>
        <end position="360"/>
    </location>
</feature>
<dbReference type="Pfam" id="PF08352">
    <property type="entry name" value="oligo_HPY"/>
    <property type="match status" value="2"/>
</dbReference>
<dbReference type="PANTHER" id="PTHR43297">
    <property type="entry name" value="OLIGOPEPTIDE TRANSPORT ATP-BINDING PROTEIN APPD"/>
    <property type="match status" value="1"/>
</dbReference>
<keyword evidence="6" id="KW-0547">Nucleotide-binding</keyword>
<dbReference type="InterPro" id="IPR027417">
    <property type="entry name" value="P-loop_NTPase"/>
</dbReference>
<evidence type="ECO:0000256" key="6">
    <source>
        <dbReference type="ARBA" id="ARBA00022741"/>
    </source>
</evidence>